<comment type="caution">
    <text evidence="3">The sequence shown here is derived from an EMBL/GenBank/DDBJ whole genome shotgun (WGS) entry which is preliminary data.</text>
</comment>
<dbReference type="AlphaFoldDB" id="A0A4R1R672"/>
<evidence type="ECO:0000313" key="3">
    <source>
        <dbReference type="EMBL" id="TCL60959.1"/>
    </source>
</evidence>
<keyword evidence="1" id="KW-1133">Transmembrane helix</keyword>
<dbReference type="OrthoDB" id="4990at2"/>
<dbReference type="Proteomes" id="UP000295718">
    <property type="component" value="Unassembled WGS sequence"/>
</dbReference>
<keyword evidence="1" id="KW-0812">Transmembrane</keyword>
<protein>
    <submittedName>
        <fullName evidence="3">Uncharacterized protein DUF3298</fullName>
    </submittedName>
</protein>
<dbReference type="InterPro" id="IPR021729">
    <property type="entry name" value="DUF3298"/>
</dbReference>
<reference evidence="3 4" key="1">
    <citation type="submission" date="2019-03" db="EMBL/GenBank/DDBJ databases">
        <title>Genomic Encyclopedia of Type Strains, Phase IV (KMG-IV): sequencing the most valuable type-strain genomes for metagenomic binning, comparative biology and taxonomic classification.</title>
        <authorList>
            <person name="Goeker M."/>
        </authorList>
    </citation>
    <scope>NUCLEOTIDE SEQUENCE [LARGE SCALE GENOMIC DNA]</scope>
    <source>
        <strain evidence="3 4">DSM 100556</strain>
    </source>
</reference>
<feature type="domain" description="DUF3298" evidence="2">
    <location>
        <begin position="200"/>
        <end position="284"/>
    </location>
</feature>
<dbReference type="STRING" id="1469948.GCA_000732725_02713"/>
<proteinExistence type="predicted"/>
<evidence type="ECO:0000259" key="2">
    <source>
        <dbReference type="Pfam" id="PF11738"/>
    </source>
</evidence>
<keyword evidence="1" id="KW-0472">Membrane</keyword>
<dbReference type="InterPro" id="IPR037126">
    <property type="entry name" value="PdaC/RsiV-like_sf"/>
</dbReference>
<keyword evidence="4" id="KW-1185">Reference proteome</keyword>
<evidence type="ECO:0000256" key="1">
    <source>
        <dbReference type="SAM" id="Phobius"/>
    </source>
</evidence>
<dbReference type="Gene3D" id="3.90.640.20">
    <property type="entry name" value="Heat-shock cognate protein, ATPase"/>
    <property type="match status" value="1"/>
</dbReference>
<dbReference type="EMBL" id="SLUO01000001">
    <property type="protein sequence ID" value="TCL60959.1"/>
    <property type="molecule type" value="Genomic_DNA"/>
</dbReference>
<evidence type="ECO:0000313" key="4">
    <source>
        <dbReference type="Proteomes" id="UP000295718"/>
    </source>
</evidence>
<dbReference type="Gene3D" id="3.30.565.40">
    <property type="entry name" value="Fervidobacterium nodosum Rt17-B1 like"/>
    <property type="match status" value="1"/>
</dbReference>
<name>A0A4R1R672_9FIRM</name>
<organism evidence="3 4">
    <name type="scientific">Kineothrix alysoides</name>
    <dbReference type="NCBI Taxonomy" id="1469948"/>
    <lineage>
        <taxon>Bacteria</taxon>
        <taxon>Bacillati</taxon>
        <taxon>Bacillota</taxon>
        <taxon>Clostridia</taxon>
        <taxon>Lachnospirales</taxon>
        <taxon>Lachnospiraceae</taxon>
        <taxon>Kineothrix</taxon>
    </lineage>
</organism>
<feature type="transmembrane region" description="Helical" evidence="1">
    <location>
        <begin position="48"/>
        <end position="66"/>
    </location>
</feature>
<dbReference type="RefSeq" id="WP_031391391.1">
    <property type="nucleotide sequence ID" value="NZ_JPNB01000002.1"/>
</dbReference>
<dbReference type="Pfam" id="PF11738">
    <property type="entry name" value="DUF3298"/>
    <property type="match status" value="1"/>
</dbReference>
<gene>
    <name evidence="3" type="ORF">EDD76_10156</name>
</gene>
<sequence length="293" mass="33845">MKKVEEKLMGLKKEYENMQVPDEGAEIMKKAMDRAKADKRRAETKKQWNRAVLGAAAAIAILVILPNTNEKVAYAMERIPLIGKIFDAITIRDYTYDDGHNSAEVKVPKVITEEEESKEHPAVNQVNKSVDEYTKELLTQFENNMQMEGYQNLDVSYEVVTDNDTWFALDIAAVQTEASGYEFHRFYNIDKITGENVELKDLFKEGSNYLSMISEEIKKQMQTKMSEDEGSIYWLDNQDYPEDNFKEIKADQNFYLDNEGNLVIIFDEYEVAPGYMGVQRFTIDKEVISDILK</sequence>
<accession>A0A4R1R672</accession>